<dbReference type="GO" id="GO:0005694">
    <property type="term" value="C:chromosome"/>
    <property type="evidence" value="ECO:0007669"/>
    <property type="project" value="InterPro"/>
</dbReference>
<dbReference type="InterPro" id="IPR024704">
    <property type="entry name" value="SMC"/>
</dbReference>
<evidence type="ECO:0000313" key="4">
    <source>
        <dbReference type="EMBL" id="CAA9309997.1"/>
    </source>
</evidence>
<dbReference type="Gene3D" id="1.20.1060.20">
    <property type="match status" value="1"/>
</dbReference>
<reference evidence="4" key="1">
    <citation type="submission" date="2020-02" db="EMBL/GenBank/DDBJ databases">
        <authorList>
            <person name="Meier V. D."/>
        </authorList>
    </citation>
    <scope>NUCLEOTIDE SEQUENCE</scope>
    <source>
        <strain evidence="4">AVDCRST_MAG93</strain>
    </source>
</reference>
<sequence>NGSGKSNLIDALRWAAGGGRAGEFRAGDKRELIFHGSSGKRSLGFAEVEVGLEHGGRTLTVSRTLTRDGDSRLKVGGRTARFLDLEDELSGTGLGRGGLAVIGQGEVSGVLMADPPKLLAYVAESVGVAKLTARREGTLAGLEAARLHLTRLEDVRGGLQERVGVLTLEAEGAERAAALSRERLQLRFTLSLRRVEGLTVELAGLREKGARLEAQLLEGREALTQAQNDRRAVKVRLAGAEARYREFMAASEARRGDVRVARERLRAAEMQCAALRRDRERVVGEVRTLEMLTAPTPFTGSKAAHEAVLTAAEVRSRDLQHLLSNSLEEVTARARALEAARRAEATAAQARARYTMSREALLAQLSDVAAQEGTLLETDPADLADAAASAEAAAREHGAQLEAAQDALAQLQQEHAAAVAEAQAQTQAAGRLRAAFEARRGYAQGPKSALTSGLAGIIGSVADLITVPPEYAQAISSALGRRAEHVVVDSATVAQRVLAHVRRAGGWVTLLPLDLVGGRPQELPPALAAEAGVVAWASEVVGSDGRFRPLVQRLLGGTALVTTLPEAVALAKRHRTRPRFVTLEGDVLEAYGAISGGRSQTVGLVLGAAADLGSAEETAGVARTRAASLTEALMRQQSVVKTLREAHRSAQARHQDAARAWAAAREEAAAGASLKAELARRHAQLKAALEGLTPPVETAVPDSAPLETTLLEAQRRQEALRAEFSDAQGREAAARGALALWCERKMAFDAAQRRSAGLREQLGSLAREVDGAEAALRAATDALKAAEAALPPDDGAEAARYRAAQEAETEAEARLEALSRQQATLAGELEAVNLTRARREAVLEAAETEHRTLPEGVAALSGGLKSLRDRLAEVEADLEQLGPVNHRAAQEVAAQQERLDDLSRQMADAEGAVNELHAVLGDLDDAVRVRLVAGTEALAEGFARYAEHLFGVGARASAELVWEDGRPVGLKLGLQPPTKQTRALSLLSVGERTMGALAFLFALMTVVPASAVSAAGASALEAPRETSGLPLAILDEVDAPLDEANIRRFCAFLDELSRRGTQFVLITHQKATMEVASALWGVTTEGGVSRVFSIRREVEA</sequence>
<dbReference type="AlphaFoldDB" id="A0A6J4KNU7"/>
<dbReference type="Pfam" id="PF02463">
    <property type="entry name" value="SMC_N"/>
    <property type="match status" value="1"/>
</dbReference>
<dbReference type="InterPro" id="IPR003395">
    <property type="entry name" value="RecF/RecN/SMC_N"/>
</dbReference>
<name>A0A6J4KNU7_9CHLR</name>
<accession>A0A6J4KNU7</accession>
<dbReference type="SUPFAM" id="SSF52540">
    <property type="entry name" value="P-loop containing nucleoside triphosphate hydrolases"/>
    <property type="match status" value="1"/>
</dbReference>
<dbReference type="Gene3D" id="3.40.50.300">
    <property type="entry name" value="P-loop containing nucleotide triphosphate hydrolases"/>
    <property type="match status" value="2"/>
</dbReference>
<dbReference type="GO" id="GO:0016887">
    <property type="term" value="F:ATP hydrolysis activity"/>
    <property type="evidence" value="ECO:0007669"/>
    <property type="project" value="InterPro"/>
</dbReference>
<dbReference type="EMBL" id="CADCTR010001739">
    <property type="protein sequence ID" value="CAA9309997.1"/>
    <property type="molecule type" value="Genomic_DNA"/>
</dbReference>
<feature type="non-terminal residue" evidence="4">
    <location>
        <position position="1"/>
    </location>
</feature>
<dbReference type="InterPro" id="IPR027417">
    <property type="entry name" value="P-loop_NTPase"/>
</dbReference>
<dbReference type="Pfam" id="PF06470">
    <property type="entry name" value="SMC_hinge"/>
    <property type="match status" value="1"/>
</dbReference>
<feature type="coiled-coil region" evidence="2">
    <location>
        <begin position="195"/>
        <end position="285"/>
    </location>
</feature>
<keyword evidence="1 2" id="KW-0175">Coiled coil</keyword>
<dbReference type="SMART" id="SM00968">
    <property type="entry name" value="SMC_hinge"/>
    <property type="match status" value="1"/>
</dbReference>
<feature type="coiled-coil region" evidence="2">
    <location>
        <begin position="769"/>
        <end position="821"/>
    </location>
</feature>
<dbReference type="InterPro" id="IPR036277">
    <property type="entry name" value="SMC_hinge_sf"/>
</dbReference>
<dbReference type="Gene3D" id="3.30.70.1620">
    <property type="match status" value="1"/>
</dbReference>
<evidence type="ECO:0000256" key="2">
    <source>
        <dbReference type="SAM" id="Coils"/>
    </source>
</evidence>
<dbReference type="GO" id="GO:0051276">
    <property type="term" value="P:chromosome organization"/>
    <property type="evidence" value="ECO:0007669"/>
    <property type="project" value="InterPro"/>
</dbReference>
<dbReference type="InterPro" id="IPR010935">
    <property type="entry name" value="SMC_hinge"/>
</dbReference>
<gene>
    <name evidence="4" type="ORF">AVDCRST_MAG93-5163</name>
</gene>
<dbReference type="PANTHER" id="PTHR43977">
    <property type="entry name" value="STRUCTURAL MAINTENANCE OF CHROMOSOMES PROTEIN 3"/>
    <property type="match status" value="1"/>
</dbReference>
<dbReference type="GO" id="GO:0005524">
    <property type="term" value="F:ATP binding"/>
    <property type="evidence" value="ECO:0007669"/>
    <property type="project" value="InterPro"/>
</dbReference>
<dbReference type="SUPFAM" id="SSF75553">
    <property type="entry name" value="Smc hinge domain"/>
    <property type="match status" value="1"/>
</dbReference>
<protein>
    <submittedName>
        <fullName evidence="4">Chromosome partition protein smc</fullName>
    </submittedName>
</protein>
<organism evidence="4">
    <name type="scientific">uncultured Chloroflexia bacterium</name>
    <dbReference type="NCBI Taxonomy" id="1672391"/>
    <lineage>
        <taxon>Bacteria</taxon>
        <taxon>Bacillati</taxon>
        <taxon>Chloroflexota</taxon>
        <taxon>Chloroflexia</taxon>
        <taxon>environmental samples</taxon>
    </lineage>
</organism>
<feature type="coiled-coil region" evidence="2">
    <location>
        <begin position="387"/>
        <end position="428"/>
    </location>
</feature>
<feature type="coiled-coil region" evidence="2">
    <location>
        <begin position="857"/>
        <end position="919"/>
    </location>
</feature>
<proteinExistence type="predicted"/>
<dbReference type="PIRSF" id="PIRSF005719">
    <property type="entry name" value="SMC"/>
    <property type="match status" value="1"/>
</dbReference>
<evidence type="ECO:0000259" key="3">
    <source>
        <dbReference type="SMART" id="SM00968"/>
    </source>
</evidence>
<feature type="domain" description="SMC hinge" evidence="3">
    <location>
        <begin position="455"/>
        <end position="571"/>
    </location>
</feature>
<evidence type="ECO:0000256" key="1">
    <source>
        <dbReference type="ARBA" id="ARBA00023054"/>
    </source>
</evidence>